<protein>
    <submittedName>
        <fullName evidence="1">Uncharacterized protein</fullName>
    </submittedName>
</protein>
<proteinExistence type="predicted"/>
<dbReference type="EMBL" id="HBUF01170726">
    <property type="protein sequence ID" value="CAG6652267.1"/>
    <property type="molecule type" value="Transcribed_RNA"/>
</dbReference>
<reference evidence="1" key="1">
    <citation type="submission" date="2021-05" db="EMBL/GenBank/DDBJ databases">
        <authorList>
            <person name="Alioto T."/>
            <person name="Alioto T."/>
            <person name="Gomez Garrido J."/>
        </authorList>
    </citation>
    <scope>NUCLEOTIDE SEQUENCE</scope>
</reference>
<name>A0A8D8RIY2_9HEMI</name>
<evidence type="ECO:0000313" key="1">
    <source>
        <dbReference type="EMBL" id="CAG6652268.1"/>
    </source>
</evidence>
<organism evidence="1">
    <name type="scientific">Cacopsylla melanoneura</name>
    <dbReference type="NCBI Taxonomy" id="428564"/>
    <lineage>
        <taxon>Eukaryota</taxon>
        <taxon>Metazoa</taxon>
        <taxon>Ecdysozoa</taxon>
        <taxon>Arthropoda</taxon>
        <taxon>Hexapoda</taxon>
        <taxon>Insecta</taxon>
        <taxon>Pterygota</taxon>
        <taxon>Neoptera</taxon>
        <taxon>Paraneoptera</taxon>
        <taxon>Hemiptera</taxon>
        <taxon>Sternorrhyncha</taxon>
        <taxon>Psylloidea</taxon>
        <taxon>Psyllidae</taxon>
        <taxon>Psyllinae</taxon>
        <taxon>Cacopsylla</taxon>
    </lineage>
</organism>
<sequence length="104" mass="12294">MALPPNHLFLFGPERRETEYSKNCWKSQNDKIQALCFPGKMLGPRRNYLSEIKFITRGCEKAFNLILYREPFFSPFLIIRFYVSSISNFLFFSSISLPEPHFFA</sequence>
<accession>A0A8D8RIY2</accession>
<dbReference type="AlphaFoldDB" id="A0A8D8RIY2"/>
<dbReference type="EMBL" id="HBUF01170727">
    <property type="protein sequence ID" value="CAG6652268.1"/>
    <property type="molecule type" value="Transcribed_RNA"/>
</dbReference>